<dbReference type="PROSITE" id="PS51847">
    <property type="entry name" value="SMP"/>
    <property type="match status" value="1"/>
</dbReference>
<organism evidence="12 13">
    <name type="scientific">Acipenser oxyrinchus oxyrinchus</name>
    <dbReference type="NCBI Taxonomy" id="40147"/>
    <lineage>
        <taxon>Eukaryota</taxon>
        <taxon>Metazoa</taxon>
        <taxon>Chordata</taxon>
        <taxon>Craniata</taxon>
        <taxon>Vertebrata</taxon>
        <taxon>Euteleostomi</taxon>
        <taxon>Actinopterygii</taxon>
        <taxon>Chondrostei</taxon>
        <taxon>Acipenseriformes</taxon>
        <taxon>Acipenseridae</taxon>
        <taxon>Acipenser</taxon>
    </lineage>
</organism>
<evidence type="ECO:0000256" key="1">
    <source>
        <dbReference type="ARBA" id="ARBA00004586"/>
    </source>
</evidence>
<feature type="region of interest" description="Disordered" evidence="9">
    <location>
        <begin position="582"/>
        <end position="614"/>
    </location>
</feature>
<name>A0AAD8G4J3_ACIOX</name>
<dbReference type="GO" id="GO:0005789">
    <property type="term" value="C:endoplasmic reticulum membrane"/>
    <property type="evidence" value="ECO:0007669"/>
    <property type="project" value="UniProtKB-SubCell"/>
</dbReference>
<keyword evidence="5" id="KW-1133">Transmembrane helix</keyword>
<feature type="compositionally biased region" description="Polar residues" evidence="9">
    <location>
        <begin position="1052"/>
        <end position="1064"/>
    </location>
</feature>
<evidence type="ECO:0000256" key="6">
    <source>
        <dbReference type="ARBA" id="ARBA00023055"/>
    </source>
</evidence>
<comment type="caution">
    <text evidence="12">The sequence shown here is derived from an EMBL/GenBank/DDBJ whole genome shotgun (WGS) entry which is preliminary data.</text>
</comment>
<keyword evidence="10" id="KW-0732">Signal</keyword>
<proteinExistence type="predicted"/>
<feature type="region of interest" description="Disordered" evidence="9">
    <location>
        <begin position="103"/>
        <end position="134"/>
    </location>
</feature>
<dbReference type="AlphaFoldDB" id="A0AAD8G4J3"/>
<keyword evidence="2" id="KW-0813">Transport</keyword>
<dbReference type="Proteomes" id="UP001230051">
    <property type="component" value="Unassembled WGS sequence"/>
</dbReference>
<keyword evidence="3" id="KW-0812">Transmembrane</keyword>
<feature type="compositionally biased region" description="Low complexity" evidence="9">
    <location>
        <begin position="124"/>
        <end position="134"/>
    </location>
</feature>
<keyword evidence="4" id="KW-0256">Endoplasmic reticulum</keyword>
<feature type="chain" id="PRO_5042248918" evidence="10">
    <location>
        <begin position="24"/>
        <end position="1082"/>
    </location>
</feature>
<protein>
    <submittedName>
        <fullName evidence="12">Testis-expressed protein 2-like isoform X1</fullName>
    </submittedName>
</protein>
<evidence type="ECO:0000256" key="4">
    <source>
        <dbReference type="ARBA" id="ARBA00022824"/>
    </source>
</evidence>
<feature type="region of interest" description="Disordered" evidence="9">
    <location>
        <begin position="224"/>
        <end position="251"/>
    </location>
</feature>
<feature type="compositionally biased region" description="Basic and acidic residues" evidence="9">
    <location>
        <begin position="1065"/>
        <end position="1074"/>
    </location>
</feature>
<dbReference type="Pfam" id="PF10296">
    <property type="entry name" value="MMM1"/>
    <property type="match status" value="1"/>
</dbReference>
<evidence type="ECO:0000256" key="8">
    <source>
        <dbReference type="ARBA" id="ARBA00023136"/>
    </source>
</evidence>
<reference evidence="12" key="1">
    <citation type="submission" date="2022-02" db="EMBL/GenBank/DDBJ databases">
        <title>Atlantic sturgeon de novo genome assembly.</title>
        <authorList>
            <person name="Stock M."/>
            <person name="Klopp C."/>
            <person name="Guiguen Y."/>
            <person name="Cabau C."/>
            <person name="Parinello H."/>
            <person name="Santidrian Yebra-Pimentel E."/>
            <person name="Kuhl H."/>
            <person name="Dirks R.P."/>
            <person name="Guessner J."/>
            <person name="Wuertz S."/>
            <person name="Du K."/>
            <person name="Schartl M."/>
        </authorList>
    </citation>
    <scope>NUCLEOTIDE SEQUENCE</scope>
    <source>
        <strain evidence="12">STURGEONOMICS-FGT-2020</strain>
        <tissue evidence="12">Whole blood</tissue>
    </source>
</reference>
<evidence type="ECO:0000256" key="7">
    <source>
        <dbReference type="ARBA" id="ARBA00023121"/>
    </source>
</evidence>
<dbReference type="InterPro" id="IPR031468">
    <property type="entry name" value="SMP_LBD"/>
</dbReference>
<keyword evidence="6" id="KW-0445">Lipid transport</keyword>
<feature type="domain" description="SMP-LTD" evidence="11">
    <location>
        <begin position="753"/>
        <end position="1042"/>
    </location>
</feature>
<feature type="compositionally biased region" description="Polar residues" evidence="9">
    <location>
        <begin position="287"/>
        <end position="306"/>
    </location>
</feature>
<dbReference type="GO" id="GO:0006869">
    <property type="term" value="P:lipid transport"/>
    <property type="evidence" value="ECO:0007669"/>
    <property type="project" value="UniProtKB-KW"/>
</dbReference>
<feature type="compositionally biased region" description="Basic and acidic residues" evidence="9">
    <location>
        <begin position="103"/>
        <end position="114"/>
    </location>
</feature>
<keyword evidence="7" id="KW-0446">Lipid-binding</keyword>
<dbReference type="InterPro" id="IPR019411">
    <property type="entry name" value="MMM1_dom"/>
</dbReference>
<feature type="compositionally biased region" description="Acidic residues" evidence="9">
    <location>
        <begin position="883"/>
        <end position="900"/>
    </location>
</feature>
<dbReference type="CDD" id="cd21675">
    <property type="entry name" value="SMP_TEX2"/>
    <property type="match status" value="1"/>
</dbReference>
<evidence type="ECO:0000256" key="9">
    <source>
        <dbReference type="SAM" id="MobiDB-lite"/>
    </source>
</evidence>
<accession>A0AAD8G4J3</accession>
<evidence type="ECO:0000256" key="3">
    <source>
        <dbReference type="ARBA" id="ARBA00022692"/>
    </source>
</evidence>
<evidence type="ECO:0000256" key="10">
    <source>
        <dbReference type="SAM" id="SignalP"/>
    </source>
</evidence>
<evidence type="ECO:0000313" key="12">
    <source>
        <dbReference type="EMBL" id="KAK1164821.1"/>
    </source>
</evidence>
<dbReference type="PANTHER" id="PTHR13466:SF4">
    <property type="entry name" value="SMP-LTD DOMAIN-CONTAINING PROTEIN"/>
    <property type="match status" value="1"/>
</dbReference>
<feature type="region of interest" description="Disordered" evidence="9">
    <location>
        <begin position="1052"/>
        <end position="1082"/>
    </location>
</feature>
<evidence type="ECO:0000256" key="2">
    <source>
        <dbReference type="ARBA" id="ARBA00022448"/>
    </source>
</evidence>
<feature type="region of interest" description="Disordered" evidence="9">
    <location>
        <begin position="883"/>
        <end position="924"/>
    </location>
</feature>
<feature type="compositionally biased region" description="Basic and acidic residues" evidence="9">
    <location>
        <begin position="594"/>
        <end position="604"/>
    </location>
</feature>
<sequence>MCQWSRLHGRWCLQRAVLSIATGMQTEFMLLNCNWGSYCKIRTEVHACCDAHVQEPPATTNQGIVIQLTTAGNEEEWDSLEDNELIFSLDKDEDGGTVIFTKEKSSSENGKNGEDGLGSTFHMPTSPSSPSVSGSLRDFSCSTGFFSPQTSPSNTYSSSAPKPFMNLAKSLSTEIESKEATSLKPRPLLSLVKSISTEISRHEPEVTQSKSDSKLNLHLWRQLTQSKGRNGDSKTAPPSPSISPSESKGGFFKVPEVEAKLEDTKRKFSEAMQEPLSMLSKIIGDENSGSPKQKQGASDPPGQTNGDSGGDIAGSKNSRRGGECDRLSICETPIRHAKRSLSKPCLSPEPKCKLDSGGSRYEICTYGDIMQVVEIEPNTERTRVESGELSPELSRELGSLQTSQPVPSKCLFCIATLVYSYFVLPLPSYMSGLCLGLACGVMVGLVVILLHAPRNSVHFARKLPSAHGCLQSELLIKEHKEPDVLKGWMNEIYVYDPETYLPSLTHSVFITLEGSTLRLSYPKNNIPRRATFDEPRHDAVFASHRTVELAESKVFLVPPALARKRIWNKKYPICILLTEQEETKTGSQGEQEAEEQRTQSDTPKRGASPELSARLPTAEASPGILYLFGRTGRDKEEWFQHFLAASRSDSKDKESPSRCGSKFGVSANLRSSPSGLVLYSGGSSRGSTEDIASLFRLRDLAGSVRQKILLDYNTYMAHFILSESSSPLLSPCHSAASSPSVKKKFPRDQLGGSSEAQPAWINALIGRILWDFLREKYWADQVAYKIQKKLSKIRLPYFMNELTLTELDMGTSLPQILSTSKPSINHRGLWMTLEVTYTGMLQMTLETKMNLCKLGKEAMEDGDGVLEPGRVGSKPRVFLLADSDEESSSAGSSDEEEDQPTEPQWILGDKATPTGTEGHVGGNSTSRKILRFVDKIAKSKYFQKATENEFIKKKIEEVSNTPLLLAVEVQELSGRRCQHPTTPTDRLWYSFQIPPRLDLKVRPKLGEREVTFSHVTEWIEKKLQHEFQKVFVMPNMDDLYLPIMHSGLDNLAQSQQSTAGPSRQPSEESLEKTELVPSPTSE</sequence>
<comment type="subcellular location">
    <subcellularLocation>
        <location evidence="1">Endoplasmic reticulum membrane</location>
    </subcellularLocation>
</comment>
<keyword evidence="8" id="KW-0472">Membrane</keyword>
<dbReference type="GO" id="GO:0008289">
    <property type="term" value="F:lipid binding"/>
    <property type="evidence" value="ECO:0007669"/>
    <property type="project" value="UniProtKB-KW"/>
</dbReference>
<evidence type="ECO:0000259" key="11">
    <source>
        <dbReference type="PROSITE" id="PS51847"/>
    </source>
</evidence>
<feature type="signal peptide" evidence="10">
    <location>
        <begin position="1"/>
        <end position="23"/>
    </location>
</feature>
<keyword evidence="13" id="KW-1185">Reference proteome</keyword>
<dbReference type="PANTHER" id="PTHR13466">
    <property type="entry name" value="TEX2 PROTEIN-RELATED"/>
    <property type="match status" value="1"/>
</dbReference>
<evidence type="ECO:0000313" key="13">
    <source>
        <dbReference type="Proteomes" id="UP001230051"/>
    </source>
</evidence>
<gene>
    <name evidence="12" type="primary">TEX2</name>
    <name evidence="12" type="ORF">AOXY_G15233</name>
</gene>
<feature type="region of interest" description="Disordered" evidence="9">
    <location>
        <begin position="282"/>
        <end position="323"/>
    </location>
</feature>
<evidence type="ECO:0000256" key="5">
    <source>
        <dbReference type="ARBA" id="ARBA00022989"/>
    </source>
</evidence>
<dbReference type="EMBL" id="JAGXEW010000013">
    <property type="protein sequence ID" value="KAK1164821.1"/>
    <property type="molecule type" value="Genomic_DNA"/>
</dbReference>